<keyword evidence="5" id="KW-1185">Reference proteome</keyword>
<evidence type="ECO:0000313" key="5">
    <source>
        <dbReference type="Proteomes" id="UP001566331"/>
    </source>
</evidence>
<dbReference type="InterPro" id="IPR051012">
    <property type="entry name" value="CellSynth/LPSAsmb/PSIAsmb"/>
</dbReference>
<gene>
    <name evidence="4" type="ORF">AB6713_12730</name>
</gene>
<dbReference type="Proteomes" id="UP001566331">
    <property type="component" value="Unassembled WGS sequence"/>
</dbReference>
<dbReference type="SUPFAM" id="SSF54001">
    <property type="entry name" value="Cysteine proteinases"/>
    <property type="match status" value="1"/>
</dbReference>
<dbReference type="Pfam" id="PF14559">
    <property type="entry name" value="TPR_19"/>
    <property type="match status" value="1"/>
</dbReference>
<evidence type="ECO:0000256" key="3">
    <source>
        <dbReference type="PROSITE-ProRule" id="PRU00339"/>
    </source>
</evidence>
<keyword evidence="1" id="KW-0677">Repeat</keyword>
<dbReference type="Gene3D" id="1.25.40.10">
    <property type="entry name" value="Tetratricopeptide repeat domain"/>
    <property type="match status" value="2"/>
</dbReference>
<dbReference type="PANTHER" id="PTHR45586">
    <property type="entry name" value="TPR REPEAT-CONTAINING PROTEIN PA4667"/>
    <property type="match status" value="1"/>
</dbReference>
<keyword evidence="2 3" id="KW-0802">TPR repeat</keyword>
<comment type="caution">
    <text evidence="4">The sequence shown here is derived from an EMBL/GenBank/DDBJ whole genome shotgun (WGS) entry which is preliminary data.</text>
</comment>
<feature type="repeat" description="TPR" evidence="3">
    <location>
        <begin position="274"/>
        <end position="307"/>
    </location>
</feature>
<dbReference type="InterPro" id="IPR038765">
    <property type="entry name" value="Papain-like_cys_pep_sf"/>
</dbReference>
<dbReference type="Pfam" id="PF13432">
    <property type="entry name" value="TPR_16"/>
    <property type="match status" value="1"/>
</dbReference>
<dbReference type="SUPFAM" id="SSF48452">
    <property type="entry name" value="TPR-like"/>
    <property type="match status" value="1"/>
</dbReference>
<feature type="repeat" description="TPR" evidence="3">
    <location>
        <begin position="206"/>
        <end position="239"/>
    </location>
</feature>
<evidence type="ECO:0000256" key="2">
    <source>
        <dbReference type="ARBA" id="ARBA00022803"/>
    </source>
</evidence>
<evidence type="ECO:0000256" key="1">
    <source>
        <dbReference type="ARBA" id="ARBA00022737"/>
    </source>
</evidence>
<name>A0ABV4HRV4_9GAMM</name>
<dbReference type="PROSITE" id="PS50005">
    <property type="entry name" value="TPR"/>
    <property type="match status" value="2"/>
</dbReference>
<protein>
    <submittedName>
        <fullName evidence="4">Tetratricopeptide repeat protein</fullName>
    </submittedName>
</protein>
<dbReference type="EMBL" id="JBFWIC010000017">
    <property type="protein sequence ID" value="MEZ0475470.1"/>
    <property type="molecule type" value="Genomic_DNA"/>
</dbReference>
<dbReference type="RefSeq" id="WP_370562511.1">
    <property type="nucleotide sequence ID" value="NZ_JBFWIB010000002.1"/>
</dbReference>
<dbReference type="InterPro" id="IPR011990">
    <property type="entry name" value="TPR-like_helical_dom_sf"/>
</dbReference>
<sequence>MLNWILAALLVPSVAAPDTGAPDTYLPDRTQVMRVPPELRAQLHEHVVSRSRSEEHRLRLLAEFVFAEEGLALEYENGNTRTVEQAWRSGKVNCLSFSLLFTALAREAGLEAYVQEIDKVLAWYQEEGIVYNSSHVNVGVRTGSQRSTVDVSGGAIIARHRPVAISEDRALAHFYGNRGAELMAAGALEPARIHMVAAITLDPDYATNWSNFGVLHLRGGDIAAAERAYIRALELDPMHAAALFNIVGLYRRNGDAKRTAEFQARLEKAQLADPFHQFLLANEYESRGDYARAVDHYRRAIRLHDKEHRFHFGLARTYLLMGEKRRASRSLSRARALSDDEDRARYQAKLDRLSRGAR</sequence>
<organism evidence="4 5">
    <name type="scientific">Luteimonas salinilitoris</name>
    <dbReference type="NCBI Taxonomy" id="3237697"/>
    <lineage>
        <taxon>Bacteria</taxon>
        <taxon>Pseudomonadati</taxon>
        <taxon>Pseudomonadota</taxon>
        <taxon>Gammaproteobacteria</taxon>
        <taxon>Lysobacterales</taxon>
        <taxon>Lysobacteraceae</taxon>
        <taxon>Luteimonas</taxon>
    </lineage>
</organism>
<accession>A0ABV4HRV4</accession>
<dbReference type="SMART" id="SM00028">
    <property type="entry name" value="TPR"/>
    <property type="match status" value="4"/>
</dbReference>
<evidence type="ECO:0000313" key="4">
    <source>
        <dbReference type="EMBL" id="MEZ0475470.1"/>
    </source>
</evidence>
<dbReference type="InterPro" id="IPR019734">
    <property type="entry name" value="TPR_rpt"/>
</dbReference>
<proteinExistence type="predicted"/>
<reference evidence="4 5" key="1">
    <citation type="submission" date="2024-07" db="EMBL/GenBank/DDBJ databases">
        <title>Luteimonas salilacus sp. nov., isolated from the shore soil of Salt Lake in Tibet of China.</title>
        <authorList>
            <person name="Zhang X."/>
            <person name="Li A."/>
        </authorList>
    </citation>
    <scope>NUCLEOTIDE SEQUENCE [LARGE SCALE GENOMIC DNA]</scope>
    <source>
        <strain evidence="4 5">B3-2-R+30</strain>
    </source>
</reference>
<dbReference type="PANTHER" id="PTHR45586:SF1">
    <property type="entry name" value="LIPOPOLYSACCHARIDE ASSEMBLY PROTEIN B"/>
    <property type="match status" value="1"/>
</dbReference>